<dbReference type="GeneID" id="116298944"/>
<accession>A0A6P8I497</accession>
<dbReference type="Proteomes" id="UP000515163">
    <property type="component" value="Unplaced"/>
</dbReference>
<gene>
    <name evidence="3" type="primary">LOC116298944</name>
</gene>
<sequence>MSFKLTVFLIMAMSIAHTSLAEPEPNLNDLGMFEEERYFQANQLNLEETPTFVNENLQTAPALSLNDVFQKNGEEWSEKSFLRAIKSLGVLKMEGLKLVRLPKSMIKTMKRMPNQTIVRPITYFHPDSKVQYDATPSQCKENVYDMFTLAHADSRLAYKVEAINCKGKCSENKSCVLKKKAMLVYLLDPNGRLLSRTFDVGCTCVCM</sequence>
<keyword evidence="1" id="KW-0732">Signal</keyword>
<feature type="chain" id="PRO_5028079955" evidence="1">
    <location>
        <begin position="22"/>
        <end position="207"/>
    </location>
</feature>
<dbReference type="AlphaFoldDB" id="A0A6P8I497"/>
<protein>
    <submittedName>
        <fullName evidence="3">Uncharacterized protein LOC116298944 isoform X2</fullName>
    </submittedName>
</protein>
<evidence type="ECO:0000256" key="1">
    <source>
        <dbReference type="SAM" id="SignalP"/>
    </source>
</evidence>
<organism evidence="2 3">
    <name type="scientific">Actinia tenebrosa</name>
    <name type="common">Australian red waratah sea anemone</name>
    <dbReference type="NCBI Taxonomy" id="6105"/>
    <lineage>
        <taxon>Eukaryota</taxon>
        <taxon>Metazoa</taxon>
        <taxon>Cnidaria</taxon>
        <taxon>Anthozoa</taxon>
        <taxon>Hexacorallia</taxon>
        <taxon>Actiniaria</taxon>
        <taxon>Actiniidae</taxon>
        <taxon>Actinia</taxon>
    </lineage>
</organism>
<dbReference type="RefSeq" id="XP_031563389.1">
    <property type="nucleotide sequence ID" value="XM_031707529.1"/>
</dbReference>
<evidence type="ECO:0000313" key="2">
    <source>
        <dbReference type="Proteomes" id="UP000515163"/>
    </source>
</evidence>
<name>A0A6P8I497_ACTTE</name>
<dbReference type="OrthoDB" id="5993014at2759"/>
<evidence type="ECO:0000313" key="3">
    <source>
        <dbReference type="RefSeq" id="XP_031563389.1"/>
    </source>
</evidence>
<reference evidence="3" key="1">
    <citation type="submission" date="2025-08" db="UniProtKB">
        <authorList>
            <consortium name="RefSeq"/>
        </authorList>
    </citation>
    <scope>IDENTIFICATION</scope>
    <source>
        <tissue evidence="3">Tentacle</tissue>
    </source>
</reference>
<feature type="signal peptide" evidence="1">
    <location>
        <begin position="1"/>
        <end position="21"/>
    </location>
</feature>
<keyword evidence="2" id="KW-1185">Reference proteome</keyword>
<proteinExistence type="predicted"/>